<organism evidence="1 2">
    <name type="scientific">Roseiconus lacunae</name>
    <dbReference type="NCBI Taxonomy" id="2605694"/>
    <lineage>
        <taxon>Bacteria</taxon>
        <taxon>Pseudomonadati</taxon>
        <taxon>Planctomycetota</taxon>
        <taxon>Planctomycetia</taxon>
        <taxon>Pirellulales</taxon>
        <taxon>Pirellulaceae</taxon>
        <taxon>Roseiconus</taxon>
    </lineage>
</organism>
<dbReference type="EMBL" id="JASZZN010000003">
    <property type="protein sequence ID" value="MDM4014971.1"/>
    <property type="molecule type" value="Genomic_DNA"/>
</dbReference>
<reference evidence="1 2" key="1">
    <citation type="submission" date="2023-06" db="EMBL/GenBank/DDBJ databases">
        <title>Roseiconus lacunae JC819 isolated from Gulf of Mannar region, Tamil Nadu.</title>
        <authorList>
            <person name="Pk S."/>
            <person name="Ch S."/>
            <person name="Ch V.R."/>
        </authorList>
    </citation>
    <scope>NUCLEOTIDE SEQUENCE [LARGE SCALE GENOMIC DNA]</scope>
    <source>
        <strain evidence="1 2">JC819</strain>
    </source>
</reference>
<protein>
    <submittedName>
        <fullName evidence="1">Uncharacterized protein</fullName>
    </submittedName>
</protein>
<sequence length="171" mass="19317">MVIASTFYRRARFRDNLAALLQSGFESEIVETCVIVDFTREEIAAYENKRLIVVRNGTQSIEASEGAANERIITVEVAVLGVLSPLKQDAGKTKGDYRQQRKKEADELDALTQEIIELWSPMGQMTELGSEDFAFQSLDSVTLDVDRLYNSNVYLSLIRLSYRDTLDRANP</sequence>
<proteinExistence type="predicted"/>
<evidence type="ECO:0000313" key="1">
    <source>
        <dbReference type="EMBL" id="MDM4014971.1"/>
    </source>
</evidence>
<evidence type="ECO:0000313" key="2">
    <source>
        <dbReference type="Proteomes" id="UP001239462"/>
    </source>
</evidence>
<comment type="caution">
    <text evidence="1">The sequence shown here is derived from an EMBL/GenBank/DDBJ whole genome shotgun (WGS) entry which is preliminary data.</text>
</comment>
<keyword evidence="2" id="KW-1185">Reference proteome</keyword>
<gene>
    <name evidence="1" type="ORF">QTN89_05990</name>
</gene>
<name>A0ABT7PFI5_9BACT</name>
<dbReference type="RefSeq" id="WP_289162554.1">
    <property type="nucleotide sequence ID" value="NZ_JASZZN010000003.1"/>
</dbReference>
<dbReference type="Proteomes" id="UP001239462">
    <property type="component" value="Unassembled WGS sequence"/>
</dbReference>
<accession>A0ABT7PFI5</accession>